<organism evidence="10 11">
    <name type="scientific">Streptomyces synnematoformans</name>
    <dbReference type="NCBI Taxonomy" id="415721"/>
    <lineage>
        <taxon>Bacteria</taxon>
        <taxon>Bacillati</taxon>
        <taxon>Actinomycetota</taxon>
        <taxon>Actinomycetes</taxon>
        <taxon>Kitasatosporales</taxon>
        <taxon>Streptomycetaceae</taxon>
        <taxon>Streptomyces</taxon>
    </lineage>
</organism>
<dbReference type="InterPro" id="IPR035070">
    <property type="entry name" value="Streptogrisin_prodomain"/>
</dbReference>
<dbReference type="GO" id="GO:0008233">
    <property type="term" value="F:peptidase activity"/>
    <property type="evidence" value="ECO:0007669"/>
    <property type="project" value="UniProtKB-KW"/>
</dbReference>
<dbReference type="SUPFAM" id="SSF50494">
    <property type="entry name" value="Trypsin-like serine proteases"/>
    <property type="match status" value="1"/>
</dbReference>
<accession>A0ABP5L1Q5</accession>
<dbReference type="InterPro" id="IPR003610">
    <property type="entry name" value="CBM5/12"/>
</dbReference>
<keyword evidence="5" id="KW-0720">Serine protease</keyword>
<protein>
    <submittedName>
        <fullName evidence="10">Alpha-lytic protease prodomain-containing protein</fullName>
    </submittedName>
</protein>
<evidence type="ECO:0000256" key="6">
    <source>
        <dbReference type="ARBA" id="ARBA00023145"/>
    </source>
</evidence>
<dbReference type="GO" id="GO:0006508">
    <property type="term" value="P:proteolysis"/>
    <property type="evidence" value="ECO:0007669"/>
    <property type="project" value="UniProtKB-KW"/>
</dbReference>
<keyword evidence="4" id="KW-0378">Hydrolase</keyword>
<dbReference type="InterPro" id="IPR009003">
    <property type="entry name" value="Peptidase_S1_PA"/>
</dbReference>
<dbReference type="CDD" id="cd12214">
    <property type="entry name" value="ChiA1_BD"/>
    <property type="match status" value="1"/>
</dbReference>
<dbReference type="InterPro" id="IPR043504">
    <property type="entry name" value="Peptidase_S1_PA_chymotrypsin"/>
</dbReference>
<dbReference type="InterPro" id="IPR001316">
    <property type="entry name" value="Pept_S1A_streptogrisin"/>
</dbReference>
<evidence type="ECO:0000256" key="4">
    <source>
        <dbReference type="ARBA" id="ARBA00022801"/>
    </source>
</evidence>
<evidence type="ECO:0000256" key="7">
    <source>
        <dbReference type="ARBA" id="ARBA00023157"/>
    </source>
</evidence>
<dbReference type="Gene3D" id="2.40.10.10">
    <property type="entry name" value="Trypsin-like serine proteases"/>
    <property type="match status" value="2"/>
</dbReference>
<dbReference type="RefSeq" id="WP_344292541.1">
    <property type="nucleotide sequence ID" value="NZ_BAAAPF010000221.1"/>
</dbReference>
<dbReference type="Gene3D" id="2.10.10.20">
    <property type="entry name" value="Carbohydrate-binding module superfamily 5/12"/>
    <property type="match status" value="1"/>
</dbReference>
<dbReference type="InterPro" id="IPR004236">
    <property type="entry name" value="Pept_S1_alpha_lytic"/>
</dbReference>
<dbReference type="EMBL" id="BAAAPF010000221">
    <property type="protein sequence ID" value="GAA2140569.1"/>
    <property type="molecule type" value="Genomic_DNA"/>
</dbReference>
<keyword evidence="11" id="KW-1185">Reference proteome</keyword>
<evidence type="ECO:0000256" key="1">
    <source>
        <dbReference type="ARBA" id="ARBA00007664"/>
    </source>
</evidence>
<evidence type="ECO:0000256" key="5">
    <source>
        <dbReference type="ARBA" id="ARBA00022825"/>
    </source>
</evidence>
<evidence type="ECO:0000313" key="11">
    <source>
        <dbReference type="Proteomes" id="UP001500443"/>
    </source>
</evidence>
<dbReference type="InterPro" id="IPR036573">
    <property type="entry name" value="CBM_sf_5/12"/>
</dbReference>
<keyword evidence="2 10" id="KW-0645">Protease</keyword>
<evidence type="ECO:0000259" key="9">
    <source>
        <dbReference type="SMART" id="SM00495"/>
    </source>
</evidence>
<dbReference type="SUPFAM" id="SSF51055">
    <property type="entry name" value="Carbohydrate binding domain"/>
    <property type="match status" value="1"/>
</dbReference>
<dbReference type="CDD" id="cd21112">
    <property type="entry name" value="alphaLP-like"/>
    <property type="match status" value="1"/>
</dbReference>
<feature type="domain" description="Chitin-binding type-3" evidence="9">
    <location>
        <begin position="403"/>
        <end position="449"/>
    </location>
</feature>
<comment type="similarity">
    <text evidence="1">Belongs to the peptidase S1 family.</text>
</comment>
<keyword evidence="7" id="KW-1015">Disulfide bond</keyword>
<dbReference type="SMART" id="SM00495">
    <property type="entry name" value="ChtBD3"/>
    <property type="match status" value="1"/>
</dbReference>
<feature type="signal peptide" evidence="8">
    <location>
        <begin position="1"/>
        <end position="27"/>
    </location>
</feature>
<gene>
    <name evidence="10" type="ORF">GCM10009802_50830</name>
</gene>
<dbReference type="PRINTS" id="PR00861">
    <property type="entry name" value="ALYTICPTASE"/>
</dbReference>
<dbReference type="PIRSF" id="PIRSF001134">
    <property type="entry name" value="Streptogrisin"/>
    <property type="match status" value="1"/>
</dbReference>
<comment type="caution">
    <text evidence="10">The sequence shown here is derived from an EMBL/GenBank/DDBJ whole genome shotgun (WGS) entry which is preliminary data.</text>
</comment>
<dbReference type="Gene3D" id="3.30.300.50">
    <property type="match status" value="2"/>
</dbReference>
<feature type="chain" id="PRO_5045085420" evidence="8">
    <location>
        <begin position="28"/>
        <end position="449"/>
    </location>
</feature>
<keyword evidence="3 8" id="KW-0732">Signal</keyword>
<proteinExistence type="inferred from homology"/>
<dbReference type="Pfam" id="PF02839">
    <property type="entry name" value="CBM_5_12"/>
    <property type="match status" value="1"/>
</dbReference>
<sequence>MLHKRVMGAAGATVAVGALVLAGLQGAAFGSDSPGTPDSASGQYSPGLLKAMQRDLGLTASQAKTRLANESEAGAVAGTLRLSLGRSYGGAWVSGKTSADVVVATTDAAEARRITDEGARAKVVDHSLAALDAAKADLDRVAHRSSPAHVPVWYVDTAANRVVLHTSRPAAAERFAAAAGVDESLLTIRRSHEKPRTYADVVGGDAYYIGSGSRCSVGFSVTRGGGQEGFVTAGHCGRTGQTTTGVNRQAQGSFQGSTFPGRDYAWVGVNSQWNATPTVNGYGTGTKQVEGSTEAVERASVCRSGSTTGWHCGTIQQRNTSVTYPQGTVSPVTRTNVCAEPGDSGGSFISGTQAQGMTSGGSGNCRSGGTTYFQPVNAALQVYGLTLTTTDDGGTDPPTDPPGGTWAAGTVYQAGDTVTYGGTSYRCLQSHQALPGWEPPNVPALWQAV</sequence>
<keyword evidence="6" id="KW-0865">Zymogen</keyword>
<evidence type="ECO:0000256" key="2">
    <source>
        <dbReference type="ARBA" id="ARBA00022670"/>
    </source>
</evidence>
<evidence type="ECO:0000256" key="3">
    <source>
        <dbReference type="ARBA" id="ARBA00022729"/>
    </source>
</evidence>
<evidence type="ECO:0000313" key="10">
    <source>
        <dbReference type="EMBL" id="GAA2140569.1"/>
    </source>
</evidence>
<dbReference type="Proteomes" id="UP001500443">
    <property type="component" value="Unassembled WGS sequence"/>
</dbReference>
<reference evidence="11" key="1">
    <citation type="journal article" date="2019" name="Int. J. Syst. Evol. Microbiol.">
        <title>The Global Catalogue of Microorganisms (GCM) 10K type strain sequencing project: providing services to taxonomists for standard genome sequencing and annotation.</title>
        <authorList>
            <consortium name="The Broad Institute Genomics Platform"/>
            <consortium name="The Broad Institute Genome Sequencing Center for Infectious Disease"/>
            <person name="Wu L."/>
            <person name="Ma J."/>
        </authorList>
    </citation>
    <scope>NUCLEOTIDE SEQUENCE [LARGE SCALE GENOMIC DNA]</scope>
    <source>
        <strain evidence="11">JCM 15481</strain>
    </source>
</reference>
<name>A0ABP5L1Q5_9ACTN</name>
<evidence type="ECO:0000256" key="8">
    <source>
        <dbReference type="SAM" id="SignalP"/>
    </source>
</evidence>
<dbReference type="Pfam" id="PF02983">
    <property type="entry name" value="Pro_Al_protease"/>
    <property type="match status" value="1"/>
</dbReference>